<dbReference type="InterPro" id="IPR016836">
    <property type="entry name" value="AAR"/>
</dbReference>
<protein>
    <submittedName>
        <fullName evidence="4">Acyl-ACP reductase</fullName>
    </submittedName>
</protein>
<comment type="caution">
    <text evidence="4">The sequence shown here is derived from an EMBL/GenBank/DDBJ whole genome shotgun (WGS) entry which is preliminary data.</text>
</comment>
<dbReference type="PANTHER" id="PTHR43086">
    <property type="entry name" value="VERY-LONG-CHAIN 3-OXOOACYL-COA REDUCTASE"/>
    <property type="match status" value="1"/>
</dbReference>
<dbReference type="PANTHER" id="PTHR43086:SF3">
    <property type="entry name" value="NADP-DEPENDENT 3-HYDROXY ACID DEHYDROGENASE YDFG"/>
    <property type="match status" value="1"/>
</dbReference>
<organism evidence="4 5">
    <name type="scientific">Candidatus Synechococcus spongiarum SP3</name>
    <dbReference type="NCBI Taxonomy" id="1604020"/>
    <lineage>
        <taxon>Bacteria</taxon>
        <taxon>Bacillati</taxon>
        <taxon>Cyanobacteriota</taxon>
        <taxon>Cyanophyceae</taxon>
        <taxon>Synechococcales</taxon>
        <taxon>Synechococcaceae</taxon>
        <taxon>Synechococcus</taxon>
    </lineage>
</organism>
<keyword evidence="2" id="KW-0560">Oxidoreductase</keyword>
<evidence type="ECO:0000259" key="3">
    <source>
        <dbReference type="Pfam" id="PF01488"/>
    </source>
</evidence>
<gene>
    <name evidence="4" type="ORF">TE42_02190</name>
</gene>
<evidence type="ECO:0000313" key="4">
    <source>
        <dbReference type="EMBL" id="KKZ12989.1"/>
    </source>
</evidence>
<dbReference type="AlphaFoldDB" id="A0A0G2HM80"/>
<dbReference type="NCBIfam" id="TIGR04058">
    <property type="entry name" value="AcACP_reductase"/>
    <property type="match status" value="1"/>
</dbReference>
<sequence length="350" mass="38603">MFGLIGHSTSFAVARKRAEELGYMEHAKGDLDTWCSTPPQLLETFTVKSRTGKEITGGYIDSCFLPEMLPARFKTAARKVQNAMAYAQKNGFSVTALGGFTSIIFENFDLARFQKVRSTLLEWQRFTTGNTHTAWIICKQVEDNAPRLGIALETAVVAVVGATGDIGSAVCRWLRQRTGVKELLLVARHQGRLEALQQELAGGNILPLEEALPKADVVVWVASLPKNVEINTSTLQRPCLMVDGGYPKNLDTRIQAPGLHVLKGGIVEFWRDIGWHMMQIAEMEHPSRQMFACFAEAMLLEFEGWHTNFSWGRNNISLAAMEKIGQASARHGFRALGLGDLVAAPALSIS</sequence>
<evidence type="ECO:0000313" key="5">
    <source>
        <dbReference type="Proteomes" id="UP000035067"/>
    </source>
</evidence>
<dbReference type="SUPFAM" id="SSF51735">
    <property type="entry name" value="NAD(P)-binding Rossmann-fold domains"/>
    <property type="match status" value="1"/>
</dbReference>
<name>A0A0G2HM80_9SYNE</name>
<dbReference type="EMBL" id="JXQG01000007">
    <property type="protein sequence ID" value="KKZ12989.1"/>
    <property type="molecule type" value="Genomic_DNA"/>
</dbReference>
<dbReference type="GO" id="GO:0016491">
    <property type="term" value="F:oxidoreductase activity"/>
    <property type="evidence" value="ECO:0007669"/>
    <property type="project" value="UniProtKB-KW"/>
</dbReference>
<feature type="domain" description="Quinate/shikimate 5-dehydrogenase/glutamyl-tRNA reductase" evidence="3">
    <location>
        <begin position="151"/>
        <end position="255"/>
    </location>
</feature>
<dbReference type="InterPro" id="IPR006151">
    <property type="entry name" value="Shikm_DH/Glu-tRNA_Rdtase"/>
</dbReference>
<dbReference type="PATRIC" id="fig|1604020.3.peg.1953"/>
<comment type="similarity">
    <text evidence="1">Belongs to the short-chain dehydrogenases/reductases (SDR) family.</text>
</comment>
<proteinExistence type="inferred from homology"/>
<reference evidence="4 5" key="1">
    <citation type="submission" date="2015-01" db="EMBL/GenBank/DDBJ databases">
        <title>Lifestyle Evolution in Cyanobacterial Symbionts of Sponges.</title>
        <authorList>
            <person name="Burgsdorf I."/>
            <person name="Slaby B.M."/>
            <person name="Handley K.M."/>
            <person name="Haber M."/>
            <person name="Blom J."/>
            <person name="Marshall C.W."/>
            <person name="Gilbert J.A."/>
            <person name="Hentschel U."/>
            <person name="Steindler L."/>
        </authorList>
    </citation>
    <scope>NUCLEOTIDE SEQUENCE [LARGE SCALE GENOMIC DNA]</scope>
    <source>
        <strain evidence="4">SP3</strain>
    </source>
</reference>
<dbReference type="Gene3D" id="3.40.50.720">
    <property type="entry name" value="NAD(P)-binding Rossmann-like Domain"/>
    <property type="match status" value="1"/>
</dbReference>
<accession>A0A0G2HM80</accession>
<evidence type="ECO:0000256" key="2">
    <source>
        <dbReference type="ARBA" id="ARBA00023002"/>
    </source>
</evidence>
<dbReference type="Proteomes" id="UP000035067">
    <property type="component" value="Unassembled WGS sequence"/>
</dbReference>
<dbReference type="InterPro" id="IPR036291">
    <property type="entry name" value="NAD(P)-bd_dom_sf"/>
</dbReference>
<evidence type="ECO:0000256" key="1">
    <source>
        <dbReference type="ARBA" id="ARBA00006484"/>
    </source>
</evidence>
<dbReference type="Pfam" id="PF01488">
    <property type="entry name" value="Shikimate_DH"/>
    <property type="match status" value="1"/>
</dbReference>